<protein>
    <submittedName>
        <fullName evidence="1">Uncharacterized protein</fullName>
    </submittedName>
</protein>
<proteinExistence type="predicted"/>
<dbReference type="AlphaFoldDB" id="A0A0A9D8G5"/>
<accession>A0A0A9D8G5</accession>
<reference evidence="1" key="1">
    <citation type="submission" date="2014-09" db="EMBL/GenBank/DDBJ databases">
        <authorList>
            <person name="Magalhaes I.L.F."/>
            <person name="Oliveira U."/>
            <person name="Santos F.R."/>
            <person name="Vidigal T.H.D.A."/>
            <person name="Brescovit A.D."/>
            <person name="Santos A.J."/>
        </authorList>
    </citation>
    <scope>NUCLEOTIDE SEQUENCE</scope>
    <source>
        <tissue evidence="1">Shoot tissue taken approximately 20 cm above the soil surface</tissue>
    </source>
</reference>
<dbReference type="EMBL" id="GBRH01213824">
    <property type="protein sequence ID" value="JAD84071.1"/>
    <property type="molecule type" value="Transcribed_RNA"/>
</dbReference>
<evidence type="ECO:0000313" key="1">
    <source>
        <dbReference type="EMBL" id="JAD84071.1"/>
    </source>
</evidence>
<sequence>MQQQSSSCPWSDPRVFHTITYRRCDCCGSYKPTQECNVVLSLLCTKFWLKKRSSNQH</sequence>
<name>A0A0A9D8G5_ARUDO</name>
<reference evidence="1" key="2">
    <citation type="journal article" date="2015" name="Data Brief">
        <title>Shoot transcriptome of the giant reed, Arundo donax.</title>
        <authorList>
            <person name="Barrero R.A."/>
            <person name="Guerrero F.D."/>
            <person name="Moolhuijzen P."/>
            <person name="Goolsby J.A."/>
            <person name="Tidwell J."/>
            <person name="Bellgard S.E."/>
            <person name="Bellgard M.I."/>
        </authorList>
    </citation>
    <scope>NUCLEOTIDE SEQUENCE</scope>
    <source>
        <tissue evidence="1">Shoot tissue taken approximately 20 cm above the soil surface</tissue>
    </source>
</reference>
<organism evidence="1">
    <name type="scientific">Arundo donax</name>
    <name type="common">Giant reed</name>
    <name type="synonym">Donax arundinaceus</name>
    <dbReference type="NCBI Taxonomy" id="35708"/>
    <lineage>
        <taxon>Eukaryota</taxon>
        <taxon>Viridiplantae</taxon>
        <taxon>Streptophyta</taxon>
        <taxon>Embryophyta</taxon>
        <taxon>Tracheophyta</taxon>
        <taxon>Spermatophyta</taxon>
        <taxon>Magnoliopsida</taxon>
        <taxon>Liliopsida</taxon>
        <taxon>Poales</taxon>
        <taxon>Poaceae</taxon>
        <taxon>PACMAD clade</taxon>
        <taxon>Arundinoideae</taxon>
        <taxon>Arundineae</taxon>
        <taxon>Arundo</taxon>
    </lineage>
</organism>